<gene>
    <name evidence="7" type="ORF">QBC32DRAFT_346694</name>
</gene>
<dbReference type="EMBL" id="MU859179">
    <property type="protein sequence ID" value="KAK3950384.1"/>
    <property type="molecule type" value="Genomic_DNA"/>
</dbReference>
<dbReference type="Pfam" id="PF04939">
    <property type="entry name" value="RRS1"/>
    <property type="match status" value="1"/>
</dbReference>
<keyword evidence="4 5" id="KW-0539">Nucleus</keyword>
<comment type="caution">
    <text evidence="7">The sequence shown here is derived from an EMBL/GenBank/DDBJ whole genome shotgun (WGS) entry which is preliminary data.</text>
</comment>
<evidence type="ECO:0000256" key="1">
    <source>
        <dbReference type="ARBA" id="ARBA00004123"/>
    </source>
</evidence>
<reference evidence="7" key="1">
    <citation type="journal article" date="2023" name="Mol. Phylogenet. Evol.">
        <title>Genome-scale phylogeny and comparative genomics of the fungal order Sordariales.</title>
        <authorList>
            <person name="Hensen N."/>
            <person name="Bonometti L."/>
            <person name="Westerberg I."/>
            <person name="Brannstrom I.O."/>
            <person name="Guillou S."/>
            <person name="Cros-Aarteil S."/>
            <person name="Calhoun S."/>
            <person name="Haridas S."/>
            <person name="Kuo A."/>
            <person name="Mondo S."/>
            <person name="Pangilinan J."/>
            <person name="Riley R."/>
            <person name="LaButti K."/>
            <person name="Andreopoulos B."/>
            <person name="Lipzen A."/>
            <person name="Chen C."/>
            <person name="Yan M."/>
            <person name="Daum C."/>
            <person name="Ng V."/>
            <person name="Clum A."/>
            <person name="Steindorff A."/>
            <person name="Ohm R.A."/>
            <person name="Martin F."/>
            <person name="Silar P."/>
            <person name="Natvig D.O."/>
            <person name="Lalanne C."/>
            <person name="Gautier V."/>
            <person name="Ament-Velasquez S.L."/>
            <person name="Kruys A."/>
            <person name="Hutchinson M.I."/>
            <person name="Powell A.J."/>
            <person name="Barry K."/>
            <person name="Miller A.N."/>
            <person name="Grigoriev I.V."/>
            <person name="Debuchy R."/>
            <person name="Gladieux P."/>
            <person name="Hiltunen Thoren M."/>
            <person name="Johannesson H."/>
        </authorList>
    </citation>
    <scope>NUCLEOTIDE SEQUENCE</scope>
    <source>
        <strain evidence="7">CBS 626.80</strain>
    </source>
</reference>
<name>A0AAN6NSN8_9PEZI</name>
<reference evidence="7" key="2">
    <citation type="submission" date="2023-06" db="EMBL/GenBank/DDBJ databases">
        <authorList>
            <consortium name="Lawrence Berkeley National Laboratory"/>
            <person name="Mondo S.J."/>
            <person name="Hensen N."/>
            <person name="Bonometti L."/>
            <person name="Westerberg I."/>
            <person name="Brannstrom I.O."/>
            <person name="Guillou S."/>
            <person name="Cros-Aarteil S."/>
            <person name="Calhoun S."/>
            <person name="Haridas S."/>
            <person name="Kuo A."/>
            <person name="Pangilinan J."/>
            <person name="Riley R."/>
            <person name="Labutti K."/>
            <person name="Andreopoulos B."/>
            <person name="Lipzen A."/>
            <person name="Chen C."/>
            <person name="Yanf M."/>
            <person name="Daum C."/>
            <person name="Ng V."/>
            <person name="Clum A."/>
            <person name="Steindorff A."/>
            <person name="Ohm R."/>
            <person name="Martin F."/>
            <person name="Silar P."/>
            <person name="Natvig D."/>
            <person name="Lalanne C."/>
            <person name="Gautier V."/>
            <person name="Ament-Velasquez S.L."/>
            <person name="Kruys A."/>
            <person name="Hutchinson M.I."/>
            <person name="Powell A.J."/>
            <person name="Barry K."/>
            <person name="Miller A.N."/>
            <person name="Grigoriev I.V."/>
            <person name="Debuchy R."/>
            <person name="Gladieux P."/>
            <person name="Thoren M.H."/>
            <person name="Johannesson H."/>
        </authorList>
    </citation>
    <scope>NUCLEOTIDE SEQUENCE</scope>
    <source>
        <strain evidence="7">CBS 626.80</strain>
    </source>
</reference>
<evidence type="ECO:0000256" key="6">
    <source>
        <dbReference type="SAM" id="MobiDB-lite"/>
    </source>
</evidence>
<evidence type="ECO:0000256" key="3">
    <source>
        <dbReference type="ARBA" id="ARBA00022517"/>
    </source>
</evidence>
<feature type="region of interest" description="Disordered" evidence="6">
    <location>
        <begin position="212"/>
        <end position="255"/>
    </location>
</feature>
<dbReference type="GO" id="GO:0005634">
    <property type="term" value="C:nucleus"/>
    <property type="evidence" value="ECO:0007669"/>
    <property type="project" value="UniProtKB-SubCell"/>
</dbReference>
<feature type="compositionally biased region" description="Basic residues" evidence="6">
    <location>
        <begin position="34"/>
        <end position="49"/>
    </location>
</feature>
<protein>
    <recommendedName>
        <fullName evidence="5">Ribosome biogenesis regulatory protein</fullName>
    </recommendedName>
</protein>
<keyword evidence="8" id="KW-1185">Reference proteome</keyword>
<dbReference type="GO" id="GO:0042254">
    <property type="term" value="P:ribosome biogenesis"/>
    <property type="evidence" value="ECO:0007669"/>
    <property type="project" value="UniProtKB-KW"/>
</dbReference>
<accession>A0AAN6NSN8</accession>
<feature type="compositionally biased region" description="Basic and acidic residues" evidence="6">
    <location>
        <begin position="212"/>
        <end position="234"/>
    </location>
</feature>
<feature type="region of interest" description="Disordered" evidence="6">
    <location>
        <begin position="143"/>
        <end position="174"/>
    </location>
</feature>
<feature type="compositionally biased region" description="Polar residues" evidence="6">
    <location>
        <begin position="18"/>
        <end position="32"/>
    </location>
</feature>
<organism evidence="7 8">
    <name type="scientific">Pseudoneurospora amorphoporcata</name>
    <dbReference type="NCBI Taxonomy" id="241081"/>
    <lineage>
        <taxon>Eukaryota</taxon>
        <taxon>Fungi</taxon>
        <taxon>Dikarya</taxon>
        <taxon>Ascomycota</taxon>
        <taxon>Pezizomycotina</taxon>
        <taxon>Sordariomycetes</taxon>
        <taxon>Sordariomycetidae</taxon>
        <taxon>Sordariales</taxon>
        <taxon>Sordariaceae</taxon>
        <taxon>Pseudoneurospora</taxon>
    </lineage>
</organism>
<comment type="similarity">
    <text evidence="2 5">Belongs to the RRS1 family.</text>
</comment>
<evidence type="ECO:0000256" key="2">
    <source>
        <dbReference type="ARBA" id="ARBA00010077"/>
    </source>
</evidence>
<dbReference type="Proteomes" id="UP001303222">
    <property type="component" value="Unassembled WGS sequence"/>
</dbReference>
<proteinExistence type="inferred from homology"/>
<feature type="compositionally biased region" description="Basic residues" evidence="6">
    <location>
        <begin position="235"/>
        <end position="246"/>
    </location>
</feature>
<evidence type="ECO:0000313" key="8">
    <source>
        <dbReference type="Proteomes" id="UP001303222"/>
    </source>
</evidence>
<sequence>MRSPVLPTTKRYPQITHYSNLPTTKRPTSNPVKHQIKNHKVNRPARATKKATTTMSDVAAVASTKPKLPVTVDKPTPYTFDLGLLLANDPNPLNLEKSSPLEPQLANIARDGAQSLINQLLSACPISSTPAGVLLSLPPPQTPLPREKPVPQPKAETKWSQFAKRRGIKPKTREQRRNLQYDEATGEWGRKWGYKGANKAGEDAPIIEVKKAAEEKRMEKGQSVRGDKRREIRERVKRNERKMRSNARREDGRKK</sequence>
<evidence type="ECO:0000313" key="7">
    <source>
        <dbReference type="EMBL" id="KAK3950384.1"/>
    </source>
</evidence>
<keyword evidence="3 5" id="KW-0690">Ribosome biogenesis</keyword>
<comment type="subcellular location">
    <subcellularLocation>
        <location evidence="1 5">Nucleus</location>
    </subcellularLocation>
</comment>
<evidence type="ECO:0000256" key="5">
    <source>
        <dbReference type="RuleBase" id="RU364132"/>
    </source>
</evidence>
<feature type="region of interest" description="Disordered" evidence="6">
    <location>
        <begin position="18"/>
        <end position="53"/>
    </location>
</feature>
<dbReference type="InterPro" id="IPR007023">
    <property type="entry name" value="Ribosom_reg"/>
</dbReference>
<evidence type="ECO:0000256" key="4">
    <source>
        <dbReference type="ARBA" id="ARBA00023242"/>
    </source>
</evidence>
<comment type="function">
    <text evidence="5">Involved in ribosomal large subunit assembly.</text>
</comment>
<dbReference type="AlphaFoldDB" id="A0AAN6NSN8"/>